<feature type="transmembrane region" description="Helical" evidence="1">
    <location>
        <begin position="79"/>
        <end position="99"/>
    </location>
</feature>
<keyword evidence="3" id="KW-1185">Reference proteome</keyword>
<feature type="transmembrane region" description="Helical" evidence="1">
    <location>
        <begin position="12"/>
        <end position="35"/>
    </location>
</feature>
<accession>A0A151CHV9</accession>
<protein>
    <submittedName>
        <fullName evidence="2">Uncharacterized protein</fullName>
    </submittedName>
</protein>
<dbReference type="EMBL" id="LNKT01000007">
    <property type="protein sequence ID" value="KYJ87024.1"/>
    <property type="molecule type" value="Genomic_DNA"/>
</dbReference>
<evidence type="ECO:0000256" key="1">
    <source>
        <dbReference type="SAM" id="Phobius"/>
    </source>
</evidence>
<feature type="transmembrane region" description="Helical" evidence="1">
    <location>
        <begin position="47"/>
        <end position="72"/>
    </location>
</feature>
<dbReference type="AlphaFoldDB" id="A0A151CHV9"/>
<keyword evidence="1" id="KW-0812">Transmembrane</keyword>
<proteinExistence type="predicted"/>
<gene>
    <name evidence="2" type="ORF">AS592_03570</name>
</gene>
<evidence type="ECO:0000313" key="2">
    <source>
        <dbReference type="EMBL" id="KYJ87024.1"/>
    </source>
</evidence>
<keyword evidence="1" id="KW-1133">Transmembrane helix</keyword>
<dbReference type="OrthoDB" id="5373076at2"/>
<comment type="caution">
    <text evidence="2">The sequence shown here is derived from an EMBL/GenBank/DDBJ whole genome shotgun (WGS) entry which is preliminary data.</text>
</comment>
<reference evidence="2 3" key="1">
    <citation type="submission" date="2015-11" db="EMBL/GenBank/DDBJ databases">
        <title>Draft genome of Sulfurovum riftiae 1812E, a member of the Epsilonproteobacteria isolated from the tube of the deep-sea hydrothermal vent tubewom Riftia pachyptila.</title>
        <authorList>
            <person name="Vetriani C."/>
            <person name="Giovannelli D."/>
        </authorList>
    </citation>
    <scope>NUCLEOTIDE SEQUENCE [LARGE SCALE GENOMIC DNA]</scope>
    <source>
        <strain evidence="2 3">1812E</strain>
    </source>
</reference>
<sequence>MLIRSGKIQFLFWTAFFSVMIYLWIVAIGVQTFVLPDEKPMELPQNAVVLMFILYGLLIISVLAGTIVAAMIDNKFYRNFFGTLLIIAFVTVLAAKSMFG</sequence>
<dbReference type="RefSeq" id="WP_067329542.1">
    <property type="nucleotide sequence ID" value="NZ_LNKT01000007.1"/>
</dbReference>
<evidence type="ECO:0000313" key="3">
    <source>
        <dbReference type="Proteomes" id="UP000075359"/>
    </source>
</evidence>
<organism evidence="2 3">
    <name type="scientific">Sulfurovum riftiae</name>
    <dbReference type="NCBI Taxonomy" id="1630136"/>
    <lineage>
        <taxon>Bacteria</taxon>
        <taxon>Pseudomonadati</taxon>
        <taxon>Campylobacterota</taxon>
        <taxon>Epsilonproteobacteria</taxon>
        <taxon>Campylobacterales</taxon>
        <taxon>Sulfurovaceae</taxon>
        <taxon>Sulfurovum</taxon>
    </lineage>
</organism>
<dbReference type="Proteomes" id="UP000075359">
    <property type="component" value="Unassembled WGS sequence"/>
</dbReference>
<name>A0A151CHV9_9BACT</name>
<keyword evidence="1" id="KW-0472">Membrane</keyword>